<dbReference type="PRINTS" id="PR00081">
    <property type="entry name" value="GDHRDH"/>
</dbReference>
<evidence type="ECO:0000313" key="4">
    <source>
        <dbReference type="Proteomes" id="UP001197093"/>
    </source>
</evidence>
<dbReference type="AlphaFoldDB" id="A0AAD4I4U2"/>
<dbReference type="SUPFAM" id="SSF51735">
    <property type="entry name" value="NAD(P)-binding Rossmann-fold domains"/>
    <property type="match status" value="1"/>
</dbReference>
<comment type="caution">
    <text evidence="3">The sequence shown here is derived from an EMBL/GenBank/DDBJ whole genome shotgun (WGS) entry which is preliminary data.</text>
</comment>
<protein>
    <submittedName>
        <fullName evidence="3">Uncharacterized protein</fullName>
    </submittedName>
</protein>
<feature type="compositionally biased region" description="Low complexity" evidence="2">
    <location>
        <begin position="123"/>
        <end position="156"/>
    </location>
</feature>
<gene>
    <name evidence="3" type="ORF">NEMBOFW57_003618</name>
</gene>
<dbReference type="InterPro" id="IPR002347">
    <property type="entry name" value="SDR_fam"/>
</dbReference>
<dbReference type="InterPro" id="IPR020904">
    <property type="entry name" value="Sc_DH/Rdtase_CS"/>
</dbReference>
<organism evidence="3 4">
    <name type="scientific">Staphylotrichum longicolle</name>
    <dbReference type="NCBI Taxonomy" id="669026"/>
    <lineage>
        <taxon>Eukaryota</taxon>
        <taxon>Fungi</taxon>
        <taxon>Dikarya</taxon>
        <taxon>Ascomycota</taxon>
        <taxon>Pezizomycotina</taxon>
        <taxon>Sordariomycetes</taxon>
        <taxon>Sordariomycetidae</taxon>
        <taxon>Sordariales</taxon>
        <taxon>Chaetomiaceae</taxon>
        <taxon>Staphylotrichum</taxon>
    </lineage>
</organism>
<dbReference type="Pfam" id="PF00106">
    <property type="entry name" value="adh_short"/>
    <property type="match status" value="1"/>
</dbReference>
<dbReference type="Proteomes" id="UP001197093">
    <property type="component" value="Unassembled WGS sequence"/>
</dbReference>
<name>A0AAD4I4U2_9PEZI</name>
<dbReference type="PROSITE" id="PS00061">
    <property type="entry name" value="ADH_SHORT"/>
    <property type="match status" value="1"/>
</dbReference>
<dbReference type="PANTHER" id="PTHR45458:SF1">
    <property type="entry name" value="SHORT CHAIN DEHYDROGENASE"/>
    <property type="match status" value="1"/>
</dbReference>
<dbReference type="Gene3D" id="3.40.50.720">
    <property type="entry name" value="NAD(P)-binding Rossmann-like Domain"/>
    <property type="match status" value="1"/>
</dbReference>
<evidence type="ECO:0000313" key="3">
    <source>
        <dbReference type="EMBL" id="KAG7293565.1"/>
    </source>
</evidence>
<dbReference type="InterPro" id="IPR036291">
    <property type="entry name" value="NAD(P)-bd_dom_sf"/>
</dbReference>
<evidence type="ECO:0000256" key="2">
    <source>
        <dbReference type="SAM" id="MobiDB-lite"/>
    </source>
</evidence>
<dbReference type="EMBL" id="JAHCVI010000001">
    <property type="protein sequence ID" value="KAG7293565.1"/>
    <property type="molecule type" value="Genomic_DNA"/>
</dbReference>
<dbReference type="PANTHER" id="PTHR45458">
    <property type="entry name" value="SHORT-CHAIN DEHYDROGENASE/REDUCTASE SDR"/>
    <property type="match status" value="1"/>
</dbReference>
<reference evidence="3" key="1">
    <citation type="submission" date="2023-02" db="EMBL/GenBank/DDBJ databases">
        <authorList>
            <person name="Palmer J.M."/>
        </authorList>
    </citation>
    <scope>NUCLEOTIDE SEQUENCE</scope>
    <source>
        <strain evidence="3">FW57</strain>
    </source>
</reference>
<keyword evidence="1" id="KW-0521">NADP</keyword>
<dbReference type="InterPro" id="IPR052184">
    <property type="entry name" value="SDR_enzymes"/>
</dbReference>
<keyword evidence="4" id="KW-1185">Reference proteome</keyword>
<proteinExistence type="predicted"/>
<dbReference type="GO" id="GO:0016616">
    <property type="term" value="F:oxidoreductase activity, acting on the CH-OH group of donors, NAD or NADP as acceptor"/>
    <property type="evidence" value="ECO:0007669"/>
    <property type="project" value="TreeGrafter"/>
</dbReference>
<accession>A0AAD4I4U2</accession>
<evidence type="ECO:0000256" key="1">
    <source>
        <dbReference type="ARBA" id="ARBA00022857"/>
    </source>
</evidence>
<sequence>MPVYVVTGARTGIGLEYVRQLAESPSNTVFALVRSLSGDLTALHAIQHTSDTNNSGTVHILECDISSAASIAALPALLHSTTTTNSDHPLQIDVLINNAAILHARPETALTLNADSLHAHIATTSSARRSSSRPSSRSCPPAASPTSPRASARCPSWPTAPSTPEITPYSISKAALNMLTVHQARQVKGQRGGKGWWLWRWIRGTSRRRWRGGGGGGGGG</sequence>
<feature type="region of interest" description="Disordered" evidence="2">
    <location>
        <begin position="123"/>
        <end position="165"/>
    </location>
</feature>